<protein>
    <submittedName>
        <fullName evidence="2">Uncharacterized protein</fullName>
    </submittedName>
</protein>
<reference evidence="2" key="1">
    <citation type="journal article" date="2015" name="Nature">
        <title>Complex archaea that bridge the gap between prokaryotes and eukaryotes.</title>
        <authorList>
            <person name="Spang A."/>
            <person name="Saw J.H."/>
            <person name="Jorgensen S.L."/>
            <person name="Zaremba-Niedzwiedzka K."/>
            <person name="Martijn J."/>
            <person name="Lind A.E."/>
            <person name="van Eijk R."/>
            <person name="Schleper C."/>
            <person name="Guy L."/>
            <person name="Ettema T.J."/>
        </authorList>
    </citation>
    <scope>NUCLEOTIDE SEQUENCE</scope>
</reference>
<comment type="caution">
    <text evidence="2">The sequence shown here is derived from an EMBL/GenBank/DDBJ whole genome shotgun (WGS) entry which is preliminary data.</text>
</comment>
<dbReference type="AlphaFoldDB" id="A0A0F9SPX1"/>
<feature type="region of interest" description="Disordered" evidence="1">
    <location>
        <begin position="59"/>
        <end position="88"/>
    </location>
</feature>
<proteinExistence type="predicted"/>
<sequence length="192" mass="21787">MRFTLHHKFIASIAAAAVAITAFTAVPAAAGDRNRDLAKIAVGVLGVAIVGKIIHDKNKRDDERARQEVSKHRHAPNTVHRAPRPPRAEHVPVYRAPKAQRHVEPRPLPKGYKRQRYDRHANAKLLPKQCFQSFDTRRGQVLMFGRHCLENNFRHADRLPQQCAQQIRTHRGTRYGYDARCLRGAGYSLARG</sequence>
<accession>A0A0F9SPX1</accession>
<evidence type="ECO:0000313" key="2">
    <source>
        <dbReference type="EMBL" id="KKN71090.1"/>
    </source>
</evidence>
<evidence type="ECO:0000256" key="1">
    <source>
        <dbReference type="SAM" id="MobiDB-lite"/>
    </source>
</evidence>
<dbReference type="EMBL" id="LAZR01000390">
    <property type="protein sequence ID" value="KKN71090.1"/>
    <property type="molecule type" value="Genomic_DNA"/>
</dbReference>
<organism evidence="2">
    <name type="scientific">marine sediment metagenome</name>
    <dbReference type="NCBI Taxonomy" id="412755"/>
    <lineage>
        <taxon>unclassified sequences</taxon>
        <taxon>metagenomes</taxon>
        <taxon>ecological metagenomes</taxon>
    </lineage>
</organism>
<name>A0A0F9SPX1_9ZZZZ</name>
<feature type="compositionally biased region" description="Basic and acidic residues" evidence="1">
    <location>
        <begin position="59"/>
        <end position="70"/>
    </location>
</feature>
<gene>
    <name evidence="2" type="ORF">LCGC14_0424030</name>
</gene>